<feature type="compositionally biased region" description="Low complexity" evidence="1">
    <location>
        <begin position="124"/>
        <end position="134"/>
    </location>
</feature>
<keyword evidence="3" id="KW-1185">Reference proteome</keyword>
<reference evidence="2" key="1">
    <citation type="submission" date="2023-10" db="EMBL/GenBank/DDBJ databases">
        <authorList>
            <person name="Chen Y."/>
            <person name="Shah S."/>
            <person name="Dougan E. K."/>
            <person name="Thang M."/>
            <person name="Chan C."/>
        </authorList>
    </citation>
    <scope>NUCLEOTIDE SEQUENCE [LARGE SCALE GENOMIC DNA]</scope>
</reference>
<protein>
    <submittedName>
        <fullName evidence="2">Uncharacterized protein</fullName>
    </submittedName>
</protein>
<dbReference type="Proteomes" id="UP001189429">
    <property type="component" value="Unassembled WGS sequence"/>
</dbReference>
<sequence>MSSSCRDAAMISLVIASSPAMAVALAASNPETSGAAVGARSEPRGLPYTVTALWPWASTRAKSPSPGDSSTRRNCSLAPAHAAMPGTRSHPCTWGAPSRTRTHSARASWSPSDTARASPPSPGPAASSSPRGSAQLLTSGPPAGSVSTVSTGLARSARPASDWPAGGPLEGHSEKLASAASSTVSGAHQHAARGGAVPRAVASTVQAVPANSRATTSTDRDCNTRWTTTLTTPGDALQAAVIHRSAPSATASVPPSSGRGAGPWTVAATCREAESHTKDTTTRRPSAVLQATESRADPSWSAGSPMG</sequence>
<feature type="region of interest" description="Disordered" evidence="1">
    <location>
        <begin position="246"/>
        <end position="307"/>
    </location>
</feature>
<accession>A0ABN9WGL0</accession>
<feature type="compositionally biased region" description="Low complexity" evidence="1">
    <location>
        <begin position="246"/>
        <end position="257"/>
    </location>
</feature>
<comment type="caution">
    <text evidence="2">The sequence shown here is derived from an EMBL/GenBank/DDBJ whole genome shotgun (WGS) entry which is preliminary data.</text>
</comment>
<feature type="region of interest" description="Disordered" evidence="1">
    <location>
        <begin position="80"/>
        <end position="199"/>
    </location>
</feature>
<evidence type="ECO:0000313" key="3">
    <source>
        <dbReference type="Proteomes" id="UP001189429"/>
    </source>
</evidence>
<feature type="compositionally biased region" description="Basic and acidic residues" evidence="1">
    <location>
        <begin position="271"/>
        <end position="282"/>
    </location>
</feature>
<name>A0ABN9WGL0_9DINO</name>
<organism evidence="2 3">
    <name type="scientific">Prorocentrum cordatum</name>
    <dbReference type="NCBI Taxonomy" id="2364126"/>
    <lineage>
        <taxon>Eukaryota</taxon>
        <taxon>Sar</taxon>
        <taxon>Alveolata</taxon>
        <taxon>Dinophyceae</taxon>
        <taxon>Prorocentrales</taxon>
        <taxon>Prorocentraceae</taxon>
        <taxon>Prorocentrum</taxon>
    </lineage>
</organism>
<proteinExistence type="predicted"/>
<dbReference type="EMBL" id="CAUYUJ010018685">
    <property type="protein sequence ID" value="CAK0885549.1"/>
    <property type="molecule type" value="Genomic_DNA"/>
</dbReference>
<evidence type="ECO:0000313" key="2">
    <source>
        <dbReference type="EMBL" id="CAK0885549.1"/>
    </source>
</evidence>
<evidence type="ECO:0000256" key="1">
    <source>
        <dbReference type="SAM" id="MobiDB-lite"/>
    </source>
</evidence>
<gene>
    <name evidence="2" type="ORF">PCOR1329_LOCUS67143</name>
</gene>